<feature type="transmembrane region" description="Helical" evidence="2">
    <location>
        <begin position="51"/>
        <end position="72"/>
    </location>
</feature>
<organism evidence="3 4">
    <name type="scientific">Xenopus laevis</name>
    <name type="common">African clawed frog</name>
    <dbReference type="NCBI Taxonomy" id="8355"/>
    <lineage>
        <taxon>Eukaryota</taxon>
        <taxon>Metazoa</taxon>
        <taxon>Chordata</taxon>
        <taxon>Craniata</taxon>
        <taxon>Vertebrata</taxon>
        <taxon>Euteleostomi</taxon>
        <taxon>Amphibia</taxon>
        <taxon>Batrachia</taxon>
        <taxon>Anura</taxon>
        <taxon>Pipoidea</taxon>
        <taxon>Pipidae</taxon>
        <taxon>Xenopodinae</taxon>
        <taxon>Xenopus</taxon>
        <taxon>Xenopus</taxon>
    </lineage>
</organism>
<accession>A0A8J1LVF2</accession>
<dbReference type="OrthoDB" id="9948388at2759"/>
<gene>
    <name evidence="4" type="primary">LOC121398374</name>
</gene>
<evidence type="ECO:0000256" key="1">
    <source>
        <dbReference type="SAM" id="MobiDB-lite"/>
    </source>
</evidence>
<proteinExistence type="predicted"/>
<sequence length="392" mass="44403">MQEDLKRNIYRLQRSKLDKIHRLDHFSGSITRRTQKKREICAAVMAPRYNYFIYILIIIGMLIQSCNCAPAMQIRNFKVLQTHLTLKPGTRRLVPCKFLPVHPLDMTKVKLEWGKLSLEEGRYTPIIQLNSEGIRRNPEIGHRFGLFVPLVKKGNCTLIIDPVDAKDTGVYEVWMALDGSLHEAYPKTTITISDQKQASGASRANVKPTVMATSIMSTTAASNQTDFFVMLLDHKHGRTTIIVVIAVLSFLSVAALITTVMCCIYFLDDDDDDDDDDESTDVEAPKEEAPKEEEKSMKDSVHIEDETTTDSESEEEEEKSMKDSVHIEDETTSDRSKEEKEAKFTSAESESDKSDVSESDKSDDWESYKSEKAASEYERETSSEEESSEKLG</sequence>
<dbReference type="GeneID" id="121398374"/>
<feature type="compositionally biased region" description="Acidic residues" evidence="1">
    <location>
        <begin position="272"/>
        <end position="281"/>
    </location>
</feature>
<evidence type="ECO:0000313" key="4">
    <source>
        <dbReference type="RefSeq" id="XP_041433503.1"/>
    </source>
</evidence>
<feature type="compositionally biased region" description="Basic and acidic residues" evidence="1">
    <location>
        <begin position="319"/>
        <end position="343"/>
    </location>
</feature>
<protein>
    <submittedName>
        <fullName evidence="4">Uncharacterized protein LOC121398374</fullName>
    </submittedName>
</protein>
<keyword evidence="2" id="KW-1133">Transmembrane helix</keyword>
<feature type="compositionally biased region" description="Basic and acidic residues" evidence="1">
    <location>
        <begin position="283"/>
        <end position="305"/>
    </location>
</feature>
<dbReference type="InterPro" id="IPR013783">
    <property type="entry name" value="Ig-like_fold"/>
</dbReference>
<dbReference type="Gene3D" id="2.60.40.10">
    <property type="entry name" value="Immunoglobulins"/>
    <property type="match status" value="1"/>
</dbReference>
<keyword evidence="3" id="KW-1185">Reference proteome</keyword>
<evidence type="ECO:0000313" key="3">
    <source>
        <dbReference type="Proteomes" id="UP000186698"/>
    </source>
</evidence>
<name>A0A8J1LVF2_XENLA</name>
<dbReference type="Proteomes" id="UP000186698">
    <property type="component" value="Chromosome 9_10L"/>
</dbReference>
<keyword evidence="2" id="KW-0812">Transmembrane</keyword>
<feature type="region of interest" description="Disordered" evidence="1">
    <location>
        <begin position="272"/>
        <end position="392"/>
    </location>
</feature>
<keyword evidence="2" id="KW-0472">Membrane</keyword>
<dbReference type="InterPro" id="IPR036179">
    <property type="entry name" value="Ig-like_dom_sf"/>
</dbReference>
<feature type="compositionally biased region" description="Basic and acidic residues" evidence="1">
    <location>
        <begin position="350"/>
        <end position="392"/>
    </location>
</feature>
<feature type="compositionally biased region" description="Acidic residues" evidence="1">
    <location>
        <begin position="306"/>
        <end position="318"/>
    </location>
</feature>
<dbReference type="KEGG" id="xla:121398374"/>
<dbReference type="SUPFAM" id="SSF48726">
    <property type="entry name" value="Immunoglobulin"/>
    <property type="match status" value="1"/>
</dbReference>
<evidence type="ECO:0000256" key="2">
    <source>
        <dbReference type="SAM" id="Phobius"/>
    </source>
</evidence>
<reference evidence="4" key="1">
    <citation type="submission" date="2025-08" db="UniProtKB">
        <authorList>
            <consortium name="RefSeq"/>
        </authorList>
    </citation>
    <scope>IDENTIFICATION</scope>
    <source>
        <strain evidence="4">J_2021</strain>
        <tissue evidence="4">Erythrocytes</tissue>
    </source>
</reference>
<feature type="transmembrane region" description="Helical" evidence="2">
    <location>
        <begin position="240"/>
        <end position="267"/>
    </location>
</feature>
<dbReference type="RefSeq" id="XP_041433503.1">
    <property type="nucleotide sequence ID" value="XM_041577569.1"/>
</dbReference>
<dbReference type="AlphaFoldDB" id="A0A8J1LVF2"/>